<organism evidence="2 3">
    <name type="scientific">Microvirga mediterraneensis</name>
    <dbReference type="NCBI Taxonomy" id="2754695"/>
    <lineage>
        <taxon>Bacteria</taxon>
        <taxon>Pseudomonadati</taxon>
        <taxon>Pseudomonadota</taxon>
        <taxon>Alphaproteobacteria</taxon>
        <taxon>Hyphomicrobiales</taxon>
        <taxon>Methylobacteriaceae</taxon>
        <taxon>Microvirga</taxon>
    </lineage>
</organism>
<feature type="region of interest" description="Disordered" evidence="1">
    <location>
        <begin position="1"/>
        <end position="20"/>
    </location>
</feature>
<keyword evidence="3" id="KW-1185">Reference proteome</keyword>
<protein>
    <submittedName>
        <fullName evidence="2">Uncharacterized protein</fullName>
    </submittedName>
</protein>
<dbReference type="Proteomes" id="UP000572984">
    <property type="component" value="Unassembled WGS sequence"/>
</dbReference>
<feature type="compositionally biased region" description="Low complexity" evidence="1">
    <location>
        <begin position="11"/>
        <end position="20"/>
    </location>
</feature>
<feature type="region of interest" description="Disordered" evidence="1">
    <location>
        <begin position="107"/>
        <end position="128"/>
    </location>
</feature>
<evidence type="ECO:0000313" key="3">
    <source>
        <dbReference type="Proteomes" id="UP000572984"/>
    </source>
</evidence>
<evidence type="ECO:0000313" key="2">
    <source>
        <dbReference type="EMBL" id="MBA1158971.1"/>
    </source>
</evidence>
<reference evidence="2 3" key="1">
    <citation type="submission" date="2020-07" db="EMBL/GenBank/DDBJ databases">
        <title>Draft genome and description of Microvirga mediterraneensis Marseille-Q2068 sp. nov.</title>
        <authorList>
            <person name="Boxberger M."/>
        </authorList>
    </citation>
    <scope>NUCLEOTIDE SEQUENCE [LARGE SCALE GENOMIC DNA]</scope>
    <source>
        <strain evidence="2 3">Marseille-Q2068</strain>
    </source>
</reference>
<proteinExistence type="predicted"/>
<evidence type="ECO:0000256" key="1">
    <source>
        <dbReference type="SAM" id="MobiDB-lite"/>
    </source>
</evidence>
<sequence length="128" mass="14347">MMETIEAKLDSSPVPVPQVKSPGVSERSFVDALVDPVNIFASPREVVEHPWFSDEEKRTILLSWARDELVIEQVASRIMPDLQVKSRIDAVIEALANFDPAAAGEYHSAAQSIRSDKSRQPVRRRISH</sequence>
<dbReference type="AlphaFoldDB" id="A0A838BU77"/>
<dbReference type="EMBL" id="JACDXJ010000002">
    <property type="protein sequence ID" value="MBA1158971.1"/>
    <property type="molecule type" value="Genomic_DNA"/>
</dbReference>
<dbReference type="RefSeq" id="WP_181054558.1">
    <property type="nucleotide sequence ID" value="NZ_JACDXJ010000002.1"/>
</dbReference>
<comment type="caution">
    <text evidence="2">The sequence shown here is derived from an EMBL/GenBank/DDBJ whole genome shotgun (WGS) entry which is preliminary data.</text>
</comment>
<accession>A0A838BU77</accession>
<gene>
    <name evidence="2" type="ORF">H0S73_23010</name>
</gene>
<name>A0A838BU77_9HYPH</name>